<dbReference type="OrthoDB" id="6657864at2"/>
<sequence>MSVEKNKEIVLNACQYISDRNFPALFDLIDDEGTWTLPNRKDRFEYGGPNDKAGTKALLEGFLGPFDQFRFDVHSVTGEEDRVVVEATTEGIGPGEAKYNNNYLIMFRLRDGKLIKVTESLDPFQVLAYVEQLPTA</sequence>
<name>A0A318RGI7_WILLI</name>
<dbReference type="Pfam" id="PF12680">
    <property type="entry name" value="SnoaL_2"/>
    <property type="match status" value="1"/>
</dbReference>
<feature type="domain" description="SnoaL-like" evidence="1">
    <location>
        <begin position="17"/>
        <end position="115"/>
    </location>
</feature>
<keyword evidence="3" id="KW-1185">Reference proteome</keyword>
<organism evidence="2 3">
    <name type="scientific">Williamsia limnetica</name>
    <dbReference type="NCBI Taxonomy" id="882452"/>
    <lineage>
        <taxon>Bacteria</taxon>
        <taxon>Bacillati</taxon>
        <taxon>Actinomycetota</taxon>
        <taxon>Actinomycetes</taxon>
        <taxon>Mycobacteriales</taxon>
        <taxon>Nocardiaceae</taxon>
        <taxon>Williamsia</taxon>
    </lineage>
</organism>
<dbReference type="RefSeq" id="WP_110470603.1">
    <property type="nucleotide sequence ID" value="NZ_QJSP01000009.1"/>
</dbReference>
<dbReference type="Proteomes" id="UP000247591">
    <property type="component" value="Unassembled WGS sequence"/>
</dbReference>
<proteinExistence type="predicted"/>
<gene>
    <name evidence="2" type="ORF">DFR67_109210</name>
</gene>
<evidence type="ECO:0000259" key="1">
    <source>
        <dbReference type="Pfam" id="PF12680"/>
    </source>
</evidence>
<dbReference type="AlphaFoldDB" id="A0A318RGI7"/>
<dbReference type="Gene3D" id="3.10.450.50">
    <property type="match status" value="1"/>
</dbReference>
<dbReference type="EMBL" id="QJSP01000009">
    <property type="protein sequence ID" value="PYE15982.1"/>
    <property type="molecule type" value="Genomic_DNA"/>
</dbReference>
<accession>A0A318RGI7</accession>
<dbReference type="InterPro" id="IPR037401">
    <property type="entry name" value="SnoaL-like"/>
</dbReference>
<keyword evidence="2" id="KW-0413">Isomerase</keyword>
<dbReference type="InterPro" id="IPR032710">
    <property type="entry name" value="NTF2-like_dom_sf"/>
</dbReference>
<protein>
    <submittedName>
        <fullName evidence="2">Ketosteroid isomerase-like protein</fullName>
    </submittedName>
</protein>
<dbReference type="GO" id="GO:0016853">
    <property type="term" value="F:isomerase activity"/>
    <property type="evidence" value="ECO:0007669"/>
    <property type="project" value="UniProtKB-KW"/>
</dbReference>
<evidence type="ECO:0000313" key="2">
    <source>
        <dbReference type="EMBL" id="PYE15982.1"/>
    </source>
</evidence>
<reference evidence="2 3" key="1">
    <citation type="submission" date="2018-06" db="EMBL/GenBank/DDBJ databases">
        <title>Genomic Encyclopedia of Type Strains, Phase IV (KMG-IV): sequencing the most valuable type-strain genomes for metagenomic binning, comparative biology and taxonomic classification.</title>
        <authorList>
            <person name="Goeker M."/>
        </authorList>
    </citation>
    <scope>NUCLEOTIDE SEQUENCE [LARGE SCALE GENOMIC DNA]</scope>
    <source>
        <strain evidence="2 3">DSM 45521</strain>
    </source>
</reference>
<dbReference type="SUPFAM" id="SSF54427">
    <property type="entry name" value="NTF2-like"/>
    <property type="match status" value="1"/>
</dbReference>
<evidence type="ECO:0000313" key="3">
    <source>
        <dbReference type="Proteomes" id="UP000247591"/>
    </source>
</evidence>
<comment type="caution">
    <text evidence="2">The sequence shown here is derived from an EMBL/GenBank/DDBJ whole genome shotgun (WGS) entry which is preliminary data.</text>
</comment>